<keyword evidence="1" id="KW-1133">Transmembrane helix</keyword>
<evidence type="ECO:0000313" key="2">
    <source>
        <dbReference type="EMBL" id="KAJ8872382.1"/>
    </source>
</evidence>
<evidence type="ECO:0000256" key="1">
    <source>
        <dbReference type="SAM" id="Phobius"/>
    </source>
</evidence>
<protein>
    <submittedName>
        <fullName evidence="2">Uncharacterized protein</fullName>
    </submittedName>
</protein>
<feature type="transmembrane region" description="Helical" evidence="1">
    <location>
        <begin position="302"/>
        <end position="323"/>
    </location>
</feature>
<keyword evidence="3" id="KW-1185">Reference proteome</keyword>
<organism evidence="2 3">
    <name type="scientific">Dryococelus australis</name>
    <dbReference type="NCBI Taxonomy" id="614101"/>
    <lineage>
        <taxon>Eukaryota</taxon>
        <taxon>Metazoa</taxon>
        <taxon>Ecdysozoa</taxon>
        <taxon>Arthropoda</taxon>
        <taxon>Hexapoda</taxon>
        <taxon>Insecta</taxon>
        <taxon>Pterygota</taxon>
        <taxon>Neoptera</taxon>
        <taxon>Polyneoptera</taxon>
        <taxon>Phasmatodea</taxon>
        <taxon>Verophasmatodea</taxon>
        <taxon>Anareolatae</taxon>
        <taxon>Phasmatidae</taxon>
        <taxon>Eurycanthinae</taxon>
        <taxon>Dryococelus</taxon>
    </lineage>
</organism>
<keyword evidence="1" id="KW-0472">Membrane</keyword>
<sequence length="422" mass="46197">MTYSLEGSPPIGNLSQHAVANRTWARPHQRRRHTSLRHVGRFCNKTFSAGALHTVRRATQAAILPACIVFLLLCPRSAGAIRPRKPADHRPSFGTIPTCENPGVAQSGIEPGSPWWEASGLTAQLLQSLFRLNSSRVPVLLPKEISSLFKLAWLVATENKSLGNKCETSWFTSSSAYNPLLLLGKWSSAGMQGRAKRDNPRENSLTSGTFPTCENPGATSAGNRIRFALIEVECSTRCITVAPINLLGAIHAVANRTRPASNCPSYSLDPSVEVTRQPELHADLVLLILQFFKNTRDRNKTFYFVVGDCVVTQLGLVLNLVIFSSDLMISAVSLVTKFHICDKTKNSVFYTYPVVDLFHGTGATVAERLDCSPPTKANRVQSPAGLLRIFAFGNRAGRCRWLEGFLGNLPFPPPFHSGAAPY</sequence>
<accession>A0ABQ9GK48</accession>
<gene>
    <name evidence="2" type="ORF">PR048_025986</name>
</gene>
<evidence type="ECO:0000313" key="3">
    <source>
        <dbReference type="Proteomes" id="UP001159363"/>
    </source>
</evidence>
<comment type="caution">
    <text evidence="2">The sequence shown here is derived from an EMBL/GenBank/DDBJ whole genome shotgun (WGS) entry which is preliminary data.</text>
</comment>
<dbReference type="Proteomes" id="UP001159363">
    <property type="component" value="Chromosome 10"/>
</dbReference>
<dbReference type="EMBL" id="JARBHB010000011">
    <property type="protein sequence ID" value="KAJ8872382.1"/>
    <property type="molecule type" value="Genomic_DNA"/>
</dbReference>
<reference evidence="2 3" key="1">
    <citation type="submission" date="2023-02" db="EMBL/GenBank/DDBJ databases">
        <title>LHISI_Scaffold_Assembly.</title>
        <authorList>
            <person name="Stuart O.P."/>
            <person name="Cleave R."/>
            <person name="Magrath M.J.L."/>
            <person name="Mikheyev A.S."/>
        </authorList>
    </citation>
    <scope>NUCLEOTIDE SEQUENCE [LARGE SCALE GENOMIC DNA]</scope>
    <source>
        <strain evidence="2">Daus_M_001</strain>
        <tissue evidence="2">Leg muscle</tissue>
    </source>
</reference>
<proteinExistence type="predicted"/>
<keyword evidence="1" id="KW-0812">Transmembrane</keyword>
<feature type="transmembrane region" description="Helical" evidence="1">
    <location>
        <begin position="58"/>
        <end position="75"/>
    </location>
</feature>
<name>A0ABQ9GK48_9NEOP</name>